<evidence type="ECO:0000313" key="1">
    <source>
        <dbReference type="EMBL" id="KAI9904433.1"/>
    </source>
</evidence>
<evidence type="ECO:0000313" key="2">
    <source>
        <dbReference type="Proteomes" id="UP001163324"/>
    </source>
</evidence>
<dbReference type="Proteomes" id="UP001163324">
    <property type="component" value="Chromosome 1"/>
</dbReference>
<sequence length="320" mass="35718">MPPRVSGAALPLAAMDASLPQASRWSARCPVHCFSTTARAQKISKARYDMYQWLKDAGPRLEGARGPVYLGKDHASQPFPANPMYRSQPVLSTAMREDIFARVMEKGESLKSVSAELGVDVRRVAAVIRLMQVQKDWEAQGKKLATPYAKAVMKMLPQTHPDEGEGAPPHEPINDIHVHNYTLQQLFVPVSESRTFTRKDAAKAFHETLSSVDVRSPQANLIVAERAVLAGKSAAEAKKEFEELNIREEDEYARKISEQQALLEKQTIRHRTDRCEFRFQTYNANDVGKAGRKADAVGWRYGAPLQDRKRGAVKIPTSVP</sequence>
<reference evidence="1" key="1">
    <citation type="submission" date="2022-10" db="EMBL/GenBank/DDBJ databases">
        <title>Complete Genome of Trichothecium roseum strain YXFP-22015, a Plant Pathogen Isolated from Citrus.</title>
        <authorList>
            <person name="Wang Y."/>
            <person name="Zhu L."/>
        </authorList>
    </citation>
    <scope>NUCLEOTIDE SEQUENCE</scope>
    <source>
        <strain evidence="1">YXFP-22015</strain>
    </source>
</reference>
<proteinExistence type="predicted"/>
<protein>
    <submittedName>
        <fullName evidence="1">Uncharacterized protein</fullName>
    </submittedName>
</protein>
<comment type="caution">
    <text evidence="1">The sequence shown here is derived from an EMBL/GenBank/DDBJ whole genome shotgun (WGS) entry which is preliminary data.</text>
</comment>
<organism evidence="1 2">
    <name type="scientific">Trichothecium roseum</name>
    <dbReference type="NCBI Taxonomy" id="47278"/>
    <lineage>
        <taxon>Eukaryota</taxon>
        <taxon>Fungi</taxon>
        <taxon>Dikarya</taxon>
        <taxon>Ascomycota</taxon>
        <taxon>Pezizomycotina</taxon>
        <taxon>Sordariomycetes</taxon>
        <taxon>Hypocreomycetidae</taxon>
        <taxon>Hypocreales</taxon>
        <taxon>Hypocreales incertae sedis</taxon>
        <taxon>Trichothecium</taxon>
    </lineage>
</organism>
<keyword evidence="2" id="KW-1185">Reference proteome</keyword>
<name>A0ACC0VG36_9HYPO</name>
<dbReference type="EMBL" id="CM047940">
    <property type="protein sequence ID" value="KAI9904433.1"/>
    <property type="molecule type" value="Genomic_DNA"/>
</dbReference>
<accession>A0ACC0VG36</accession>
<gene>
    <name evidence="1" type="ORF">N3K66_000962</name>
</gene>